<dbReference type="GO" id="GO:0016020">
    <property type="term" value="C:membrane"/>
    <property type="evidence" value="ECO:0007669"/>
    <property type="project" value="UniProtKB-SubCell"/>
</dbReference>
<proteinExistence type="inferred from homology"/>
<evidence type="ECO:0000256" key="2">
    <source>
        <dbReference type="ARBA" id="ARBA00022692"/>
    </source>
</evidence>
<dbReference type="Gene3D" id="1.20.1070.10">
    <property type="entry name" value="Rhodopsin 7-helix transmembrane proteins"/>
    <property type="match status" value="2"/>
</dbReference>
<accession>A0A183A5Z4</accession>
<keyword evidence="13" id="KW-1185">Reference proteome</keyword>
<evidence type="ECO:0000256" key="6">
    <source>
        <dbReference type="ARBA" id="ARBA00023170"/>
    </source>
</evidence>
<evidence type="ECO:0000313" key="13">
    <source>
        <dbReference type="Proteomes" id="UP000272942"/>
    </source>
</evidence>
<reference evidence="14" key="1">
    <citation type="submission" date="2016-06" db="UniProtKB">
        <authorList>
            <consortium name="WormBaseParasite"/>
        </authorList>
    </citation>
    <scope>IDENTIFICATION</scope>
</reference>
<keyword evidence="7 8" id="KW-0807">Transducer</keyword>
<dbReference type="Proteomes" id="UP000272942">
    <property type="component" value="Unassembled WGS sequence"/>
</dbReference>
<feature type="transmembrane region" description="Helical" evidence="10">
    <location>
        <begin position="212"/>
        <end position="241"/>
    </location>
</feature>
<evidence type="ECO:0000313" key="14">
    <source>
        <dbReference type="WBParaSite" id="ECPE_0000237901-mRNA-1"/>
    </source>
</evidence>
<feature type="region of interest" description="Disordered" evidence="9">
    <location>
        <begin position="274"/>
        <end position="303"/>
    </location>
</feature>
<protein>
    <submittedName>
        <fullName evidence="14">G_PROTEIN_RECEP_F1_2 domain-containing protein</fullName>
    </submittedName>
</protein>
<feature type="region of interest" description="Disordered" evidence="9">
    <location>
        <begin position="553"/>
        <end position="591"/>
    </location>
</feature>
<feature type="transmembrane region" description="Helical" evidence="10">
    <location>
        <begin position="60"/>
        <end position="83"/>
    </location>
</feature>
<dbReference type="PRINTS" id="PR00237">
    <property type="entry name" value="GPCRRHODOPSN"/>
</dbReference>
<sequence length="591" mass="65747">MNLSKDQLHILASDPSDTISPTVVATTILLVVIALMGIIGNGLVLWAFRCQVSQCVVSSLLILLLACLDMIICSIGIPATLYLDVWHGEATEFLCRAHLAFKGFIVPVSASLLVLIALERFLLICFIPSIGLKRAHLIAAFTIILLIGVILAVPMSLHVHAVKVVKSHDVLFQPVPFEDEKTVPGALHLPEDVHVPVRCNKDDTFISDTAYWYYQIVVISLFSALFLATALLYAVVFLFVWRHESLMFERYGKSKYRGYFIRIHESIRRPQKKNGKCKCSETSRDRQTMGNVETGPGDKILDARQPSTLSGARIDGCGGDFGANAFEASGSFGCACHCSTRDDPTQTSSSEHHFDVHSKEVVQKDVTNIPEEEDNATSVPHQHSSAIPRSGHLQATLKRKHLCSCFTKAGTQLRGNQNDSLSVYNPMVAEPVTEQTQSQRQLLPMTVECQQRTVKAAKSMERRRKPHVYTAKNFAMIAAAFIISYTPYLVYTAMPVSKRSLMPNAETSLWSSIGQVLFYLYFANSAANPIIYSCMNRHFRSFLSKQFCRKKHGVRSQKERNSKAPVVSYDSRVPKNEGPNDKLENSTVEAS</sequence>
<organism evidence="14">
    <name type="scientific">Echinostoma caproni</name>
    <dbReference type="NCBI Taxonomy" id="27848"/>
    <lineage>
        <taxon>Eukaryota</taxon>
        <taxon>Metazoa</taxon>
        <taxon>Spiralia</taxon>
        <taxon>Lophotrochozoa</taxon>
        <taxon>Platyhelminthes</taxon>
        <taxon>Trematoda</taxon>
        <taxon>Digenea</taxon>
        <taxon>Plagiorchiida</taxon>
        <taxon>Echinostomata</taxon>
        <taxon>Echinostomatoidea</taxon>
        <taxon>Echinostomatidae</taxon>
        <taxon>Echinostoma</taxon>
    </lineage>
</organism>
<evidence type="ECO:0000256" key="1">
    <source>
        <dbReference type="ARBA" id="ARBA00004141"/>
    </source>
</evidence>
<dbReference type="InterPro" id="IPR000276">
    <property type="entry name" value="GPCR_Rhodpsn"/>
</dbReference>
<dbReference type="PANTHER" id="PTHR24238:SF47">
    <property type="entry name" value="ECDYSTEROIDS_DOPAMINE RECEPTOR-RELATED"/>
    <property type="match status" value="1"/>
</dbReference>
<feature type="transmembrane region" description="Helical" evidence="10">
    <location>
        <begin position="516"/>
        <end position="535"/>
    </location>
</feature>
<comment type="subcellular location">
    <subcellularLocation>
        <location evidence="1">Membrane</location>
        <topology evidence="1">Multi-pass membrane protein</topology>
    </subcellularLocation>
</comment>
<evidence type="ECO:0000256" key="7">
    <source>
        <dbReference type="ARBA" id="ARBA00023224"/>
    </source>
</evidence>
<feature type="transmembrane region" description="Helical" evidence="10">
    <location>
        <begin position="103"/>
        <end position="123"/>
    </location>
</feature>
<keyword evidence="6 8" id="KW-0675">Receptor</keyword>
<gene>
    <name evidence="12" type="ORF">ECPE_LOCUS2379</name>
</gene>
<dbReference type="GO" id="GO:0004930">
    <property type="term" value="F:G protein-coupled receptor activity"/>
    <property type="evidence" value="ECO:0007669"/>
    <property type="project" value="UniProtKB-KW"/>
</dbReference>
<keyword evidence="2 8" id="KW-0812">Transmembrane</keyword>
<dbReference type="AlphaFoldDB" id="A0A183A5Z4"/>
<feature type="transmembrane region" description="Helical" evidence="10">
    <location>
        <begin position="23"/>
        <end position="48"/>
    </location>
</feature>
<dbReference type="SUPFAM" id="SSF81321">
    <property type="entry name" value="Family A G protein-coupled receptor-like"/>
    <property type="match status" value="1"/>
</dbReference>
<reference evidence="12 13" key="2">
    <citation type="submission" date="2018-11" db="EMBL/GenBank/DDBJ databases">
        <authorList>
            <consortium name="Pathogen Informatics"/>
        </authorList>
    </citation>
    <scope>NUCLEOTIDE SEQUENCE [LARGE SCALE GENOMIC DNA]</scope>
    <source>
        <strain evidence="12 13">Egypt</strain>
    </source>
</reference>
<evidence type="ECO:0000256" key="4">
    <source>
        <dbReference type="ARBA" id="ARBA00023040"/>
    </source>
</evidence>
<dbReference type="CDD" id="cd00637">
    <property type="entry name" value="7tm_classA_rhodopsin-like"/>
    <property type="match status" value="2"/>
</dbReference>
<dbReference type="WBParaSite" id="ECPE_0000237901-mRNA-1">
    <property type="protein sequence ID" value="ECPE_0000237901-mRNA-1"/>
    <property type="gene ID" value="ECPE_0000237901"/>
</dbReference>
<keyword evidence="5 10" id="KW-0472">Membrane</keyword>
<name>A0A183A5Z4_9TREM</name>
<feature type="transmembrane region" description="Helical" evidence="10">
    <location>
        <begin position="473"/>
        <end position="496"/>
    </location>
</feature>
<feature type="compositionally biased region" description="Basic and acidic residues" evidence="9">
    <location>
        <begin position="572"/>
        <end position="584"/>
    </location>
</feature>
<comment type="similarity">
    <text evidence="8">Belongs to the G-protein coupled receptor 1 family.</text>
</comment>
<evidence type="ECO:0000259" key="11">
    <source>
        <dbReference type="PROSITE" id="PS50262"/>
    </source>
</evidence>
<keyword evidence="4 8" id="KW-0297">G-protein coupled receptor</keyword>
<keyword evidence="3 10" id="KW-1133">Transmembrane helix</keyword>
<dbReference type="PANTHER" id="PTHR24238">
    <property type="entry name" value="G-PROTEIN COUPLED RECEPTOR"/>
    <property type="match status" value="1"/>
</dbReference>
<evidence type="ECO:0000313" key="12">
    <source>
        <dbReference type="EMBL" id="VDP66288.1"/>
    </source>
</evidence>
<evidence type="ECO:0000256" key="8">
    <source>
        <dbReference type="RuleBase" id="RU000688"/>
    </source>
</evidence>
<dbReference type="EMBL" id="UZAN01039577">
    <property type="protein sequence ID" value="VDP66288.1"/>
    <property type="molecule type" value="Genomic_DNA"/>
</dbReference>
<feature type="domain" description="G-protein coupled receptors family 1 profile" evidence="11">
    <location>
        <begin position="40"/>
        <end position="532"/>
    </location>
</feature>
<dbReference type="OrthoDB" id="5969463at2759"/>
<dbReference type="InterPro" id="IPR017452">
    <property type="entry name" value="GPCR_Rhodpsn_7TM"/>
</dbReference>
<dbReference type="PROSITE" id="PS00237">
    <property type="entry name" value="G_PROTEIN_RECEP_F1_1"/>
    <property type="match status" value="1"/>
</dbReference>
<evidence type="ECO:0000256" key="5">
    <source>
        <dbReference type="ARBA" id="ARBA00023136"/>
    </source>
</evidence>
<evidence type="ECO:0000256" key="9">
    <source>
        <dbReference type="SAM" id="MobiDB-lite"/>
    </source>
</evidence>
<evidence type="ECO:0000256" key="10">
    <source>
        <dbReference type="SAM" id="Phobius"/>
    </source>
</evidence>
<feature type="compositionally biased region" description="Basic and acidic residues" evidence="9">
    <location>
        <begin position="278"/>
        <end position="287"/>
    </location>
</feature>
<dbReference type="PROSITE" id="PS50262">
    <property type="entry name" value="G_PROTEIN_RECEP_F1_2"/>
    <property type="match status" value="1"/>
</dbReference>
<feature type="transmembrane region" description="Helical" evidence="10">
    <location>
        <begin position="135"/>
        <end position="157"/>
    </location>
</feature>
<dbReference type="Pfam" id="PF00001">
    <property type="entry name" value="7tm_1"/>
    <property type="match status" value="1"/>
</dbReference>
<evidence type="ECO:0000256" key="3">
    <source>
        <dbReference type="ARBA" id="ARBA00022989"/>
    </source>
</evidence>